<evidence type="ECO:0008006" key="3">
    <source>
        <dbReference type="Google" id="ProtNLM"/>
    </source>
</evidence>
<evidence type="ECO:0000313" key="1">
    <source>
        <dbReference type="EMBL" id="OPA75656.1"/>
    </source>
</evidence>
<dbReference type="OrthoDB" id="2680231at2"/>
<protein>
    <recommendedName>
        <fullName evidence="3">Flagellar protein FliT</fullName>
    </recommendedName>
</protein>
<dbReference type="STRING" id="1324314.BVG16_20180"/>
<dbReference type="RefSeq" id="WP_078500962.1">
    <property type="nucleotide sequence ID" value="NZ_MSZX01000008.1"/>
</dbReference>
<keyword evidence="2" id="KW-1185">Reference proteome</keyword>
<proteinExistence type="predicted"/>
<dbReference type="Proteomes" id="UP000190188">
    <property type="component" value="Unassembled WGS sequence"/>
</dbReference>
<dbReference type="AlphaFoldDB" id="A0A1T2X7J4"/>
<name>A0A1T2X7J4_9BACL</name>
<organism evidence="1 2">
    <name type="scientific">Paenibacillus selenitireducens</name>
    <dbReference type="NCBI Taxonomy" id="1324314"/>
    <lineage>
        <taxon>Bacteria</taxon>
        <taxon>Bacillati</taxon>
        <taxon>Bacillota</taxon>
        <taxon>Bacilli</taxon>
        <taxon>Bacillales</taxon>
        <taxon>Paenibacillaceae</taxon>
        <taxon>Paenibacillus</taxon>
    </lineage>
</organism>
<reference evidence="1 2" key="1">
    <citation type="submission" date="2017-01" db="EMBL/GenBank/DDBJ databases">
        <title>Genome analysis of Paenibacillus selenitrireducens ES3-24.</title>
        <authorList>
            <person name="Xu D."/>
            <person name="Yao R."/>
            <person name="Zheng S."/>
        </authorList>
    </citation>
    <scope>NUCLEOTIDE SEQUENCE [LARGE SCALE GENOMIC DNA]</scope>
    <source>
        <strain evidence="1 2">ES3-24</strain>
    </source>
</reference>
<sequence>MMTSNDAMQSLHRLREITIALQYLDFSDEADCFLLEELQREQVTLRELLTPCMPELLQLSDAKHIIKQCVELEESLNSKLNQSLLWAEEQLLKLQIGSRSKNMYTNNFVQAEGFFIDRKK</sequence>
<dbReference type="EMBL" id="MSZX01000008">
    <property type="protein sequence ID" value="OPA75656.1"/>
    <property type="molecule type" value="Genomic_DNA"/>
</dbReference>
<evidence type="ECO:0000313" key="2">
    <source>
        <dbReference type="Proteomes" id="UP000190188"/>
    </source>
</evidence>
<accession>A0A1T2X7J4</accession>
<comment type="caution">
    <text evidence="1">The sequence shown here is derived from an EMBL/GenBank/DDBJ whole genome shotgun (WGS) entry which is preliminary data.</text>
</comment>
<gene>
    <name evidence="1" type="ORF">BVG16_20180</name>
</gene>